<evidence type="ECO:0000313" key="2">
    <source>
        <dbReference type="Proteomes" id="UP000239560"/>
    </source>
</evidence>
<proteinExistence type="predicted"/>
<reference evidence="1 2" key="1">
    <citation type="journal article" date="2018" name="Elife">
        <title>Functional genomics of lipid metabolism in the oleaginous yeast Rhodosporidium toruloides.</title>
        <authorList>
            <person name="Coradetti S.T."/>
            <person name="Pinel D."/>
            <person name="Geiselman G."/>
            <person name="Ito M."/>
            <person name="Mondo S."/>
            <person name="Reilly M.C."/>
            <person name="Cheng Y.F."/>
            <person name="Bauer S."/>
            <person name="Grigoriev I."/>
            <person name="Gladden J.M."/>
            <person name="Simmons B.A."/>
            <person name="Brem R."/>
            <person name="Arkin A.P."/>
            <person name="Skerker J.M."/>
        </authorList>
    </citation>
    <scope>NUCLEOTIDE SEQUENCE [LARGE SCALE GENOMIC DNA]</scope>
    <source>
        <strain evidence="1 2">NBRC 0880</strain>
    </source>
</reference>
<dbReference type="OrthoDB" id="10420422at2759"/>
<organism evidence="1 2">
    <name type="scientific">Rhodotorula toruloides</name>
    <name type="common">Yeast</name>
    <name type="synonym">Rhodosporidium toruloides</name>
    <dbReference type="NCBI Taxonomy" id="5286"/>
    <lineage>
        <taxon>Eukaryota</taxon>
        <taxon>Fungi</taxon>
        <taxon>Dikarya</taxon>
        <taxon>Basidiomycota</taxon>
        <taxon>Pucciniomycotina</taxon>
        <taxon>Microbotryomycetes</taxon>
        <taxon>Sporidiobolales</taxon>
        <taxon>Sporidiobolaceae</taxon>
        <taxon>Rhodotorula</taxon>
    </lineage>
</organism>
<dbReference type="Proteomes" id="UP000239560">
    <property type="component" value="Unassembled WGS sequence"/>
</dbReference>
<sequence length="85" mass="9798">MHLTTLPRGERRTSMDQRWEEAQRFAQALVQGAAADKHQRDVDKGIWQNADEQQQNELGCDPRISRRAAARYFGLTPAQWAAARY</sequence>
<dbReference type="AlphaFoldDB" id="A0A2T0A604"/>
<gene>
    <name evidence="1" type="ORF">AAT19DRAFT_16205</name>
</gene>
<name>A0A2T0A604_RHOTO</name>
<comment type="caution">
    <text evidence="1">The sequence shown here is derived from an EMBL/GenBank/DDBJ whole genome shotgun (WGS) entry which is preliminary data.</text>
</comment>
<accession>A0A2T0A604</accession>
<evidence type="ECO:0000313" key="1">
    <source>
        <dbReference type="EMBL" id="PRQ73452.1"/>
    </source>
</evidence>
<protein>
    <submittedName>
        <fullName evidence="1">Uncharacterized protein</fullName>
    </submittedName>
</protein>
<dbReference type="EMBL" id="LCTV02000008">
    <property type="protein sequence ID" value="PRQ73452.1"/>
    <property type="molecule type" value="Genomic_DNA"/>
</dbReference>